<dbReference type="Pfam" id="PF00069">
    <property type="entry name" value="Pkinase"/>
    <property type="match status" value="1"/>
</dbReference>
<evidence type="ECO:0000256" key="1">
    <source>
        <dbReference type="ARBA" id="ARBA00012513"/>
    </source>
</evidence>
<keyword evidence="2" id="KW-0808">Transferase</keyword>
<organism evidence="10 11">
    <name type="scientific">Crocosphaera watsonii WH 8501</name>
    <dbReference type="NCBI Taxonomy" id="165597"/>
    <lineage>
        <taxon>Bacteria</taxon>
        <taxon>Bacillati</taxon>
        <taxon>Cyanobacteriota</taxon>
        <taxon>Cyanophyceae</taxon>
        <taxon>Oscillatoriophycideae</taxon>
        <taxon>Chroococcales</taxon>
        <taxon>Aphanothecaceae</taxon>
        <taxon>Crocosphaera</taxon>
    </lineage>
</organism>
<keyword evidence="4 10" id="KW-0418">Kinase</keyword>
<dbReference type="PANTHER" id="PTHR43289:SF6">
    <property type="entry name" value="SERINE_THREONINE-PROTEIN KINASE NEKL-3"/>
    <property type="match status" value="1"/>
</dbReference>
<keyword evidence="8" id="KW-0812">Transmembrane</keyword>
<evidence type="ECO:0000259" key="9">
    <source>
        <dbReference type="PROSITE" id="PS50011"/>
    </source>
</evidence>
<comment type="caution">
    <text evidence="10">The sequence shown here is derived from an EMBL/GenBank/DDBJ whole genome shotgun (WGS) entry which is preliminary data.</text>
</comment>
<dbReference type="GO" id="GO:0004674">
    <property type="term" value="F:protein serine/threonine kinase activity"/>
    <property type="evidence" value="ECO:0007669"/>
    <property type="project" value="UniProtKB-EC"/>
</dbReference>
<name>Q4C0I8_CROWT</name>
<evidence type="ECO:0000256" key="5">
    <source>
        <dbReference type="ARBA" id="ARBA00022840"/>
    </source>
</evidence>
<evidence type="ECO:0000256" key="4">
    <source>
        <dbReference type="ARBA" id="ARBA00022777"/>
    </source>
</evidence>
<evidence type="ECO:0000256" key="6">
    <source>
        <dbReference type="PROSITE-ProRule" id="PRU10141"/>
    </source>
</evidence>
<feature type="region of interest" description="Disordered" evidence="7">
    <location>
        <begin position="1"/>
        <end position="46"/>
    </location>
</feature>
<dbReference type="RefSeq" id="WP_007306620.1">
    <property type="nucleotide sequence ID" value="NZ_AADV02000058.1"/>
</dbReference>
<dbReference type="InterPro" id="IPR017441">
    <property type="entry name" value="Protein_kinase_ATP_BS"/>
</dbReference>
<dbReference type="PANTHER" id="PTHR43289">
    <property type="entry name" value="MITOGEN-ACTIVATED PROTEIN KINASE KINASE KINASE 20-RELATED"/>
    <property type="match status" value="1"/>
</dbReference>
<dbReference type="PROSITE" id="PS00107">
    <property type="entry name" value="PROTEIN_KINASE_ATP"/>
    <property type="match status" value="1"/>
</dbReference>
<feature type="binding site" evidence="6">
    <location>
        <position position="92"/>
    </location>
    <ligand>
        <name>ATP</name>
        <dbReference type="ChEBI" id="CHEBI:30616"/>
    </ligand>
</feature>
<dbReference type="EC" id="2.7.11.1" evidence="1"/>
<dbReference type="SMART" id="SM00220">
    <property type="entry name" value="S_TKc"/>
    <property type="match status" value="1"/>
</dbReference>
<evidence type="ECO:0000313" key="10">
    <source>
        <dbReference type="EMBL" id="EAM49658.1"/>
    </source>
</evidence>
<feature type="compositionally biased region" description="Polar residues" evidence="7">
    <location>
        <begin position="24"/>
        <end position="46"/>
    </location>
</feature>
<evidence type="ECO:0000256" key="3">
    <source>
        <dbReference type="ARBA" id="ARBA00022741"/>
    </source>
</evidence>
<evidence type="ECO:0000313" key="11">
    <source>
        <dbReference type="Proteomes" id="UP000003922"/>
    </source>
</evidence>
<keyword evidence="11" id="KW-1185">Reference proteome</keyword>
<dbReference type="InterPro" id="IPR008271">
    <property type="entry name" value="Ser/Thr_kinase_AS"/>
</dbReference>
<dbReference type="Gene3D" id="3.40.1000.10">
    <property type="entry name" value="Mog1/PsbP, alpha/beta/alpha sandwich"/>
    <property type="match status" value="1"/>
</dbReference>
<gene>
    <name evidence="10" type="ORF">CwatDRAFT_1955</name>
</gene>
<dbReference type="EMBL" id="AADV02000058">
    <property type="protein sequence ID" value="EAM49658.1"/>
    <property type="molecule type" value="Genomic_DNA"/>
</dbReference>
<dbReference type="GO" id="GO:0005524">
    <property type="term" value="F:ATP binding"/>
    <property type="evidence" value="ECO:0007669"/>
    <property type="project" value="UniProtKB-UniRule"/>
</dbReference>
<dbReference type="PROSITE" id="PS50011">
    <property type="entry name" value="PROTEIN_KINASE_DOM"/>
    <property type="match status" value="1"/>
</dbReference>
<dbReference type="InterPro" id="IPR011009">
    <property type="entry name" value="Kinase-like_dom_sf"/>
</dbReference>
<proteinExistence type="predicted"/>
<reference evidence="10" key="2">
    <citation type="submission" date="2005-06" db="EMBL/GenBank/DDBJ databases">
        <title>Sequencing of the draft genome and assembly of Crocosphaera watsonii WH 8501.</title>
        <authorList>
            <consortium name="US DOE Joint Genome Institute (JGI-PGF)"/>
            <person name="Copeland A."/>
            <person name="Lucas S."/>
            <person name="Lapidus A."/>
            <person name="Barry K."/>
            <person name="Detter C."/>
            <person name="Glavina T."/>
            <person name="Hammon N."/>
            <person name="Israni S."/>
            <person name="Pitluck S."/>
            <person name="Richardson P."/>
        </authorList>
    </citation>
    <scope>NUCLEOTIDE SEQUENCE [LARGE SCALE GENOMIC DNA]</scope>
    <source>
        <strain evidence="10">WH 8501</strain>
    </source>
</reference>
<dbReference type="PROSITE" id="PS00108">
    <property type="entry name" value="PROTEIN_KINASE_ST"/>
    <property type="match status" value="1"/>
</dbReference>
<reference evidence="10" key="1">
    <citation type="submission" date="2004-02" db="EMBL/GenBank/DDBJ databases">
        <authorList>
            <consortium name="DOE Joint Genome Institute"/>
        </authorList>
    </citation>
    <scope>NUCLEOTIDE SEQUENCE [LARGE SCALE GENOMIC DNA]</scope>
    <source>
        <strain evidence="10">WH 8501</strain>
    </source>
</reference>
<keyword evidence="3 6" id="KW-0547">Nucleotide-binding</keyword>
<dbReference type="SUPFAM" id="SSF56112">
    <property type="entry name" value="Protein kinase-like (PK-like)"/>
    <property type="match status" value="1"/>
</dbReference>
<evidence type="ECO:0000256" key="7">
    <source>
        <dbReference type="SAM" id="MobiDB-lite"/>
    </source>
</evidence>
<dbReference type="OrthoDB" id="581647at2"/>
<dbReference type="Gene3D" id="1.10.510.10">
    <property type="entry name" value="Transferase(Phosphotransferase) domain 1"/>
    <property type="match status" value="1"/>
</dbReference>
<protein>
    <recommendedName>
        <fullName evidence="1">non-specific serine/threonine protein kinase</fullName>
        <ecNumber evidence="1">2.7.11.1</ecNumber>
    </recommendedName>
</protein>
<sequence length="552" mass="63864">MNNNNQNPNSEHKIQKTYVPPNNPQSEQGTKKQTQNYQNYQPPMSNNGWTQGEIKIDLYQKEYLIEKELGRGGFGITYLVTEMATKKEVVIKTIKEELRERPDFSLIKNSFINEAIKLRACQSPFIVSVYQVTEFDNKEAIIMEYIEGTNLQSIIEERGEISINEALKYILQIGEALKTVHGQNLLHRDIKADNIIIRKPTNEAVLIDFGLALQFNPDTIESNRLWLTPGYSPPEQHQLTAKWGFYTDVYALAATLYYSLTGEIPIPAPDRIRRQLPSPQSLNSKISNKLNEAIENGLITDPFNRPQTVEKWLQLLTYKPPISSYLFFLLEKFNKIIIFDNKRNIILISLGILGIIILLMLTPPLCNQGFLPSPLRAKICSVSEVKLKEYNSINYEFKLQYPETWKIEEIRKNALQPWQLKFYSEDGKEPIMVIFVEELNELYSLQEYWDEFINLILNNGLEGATVNSKNPTLIKLKIDIDGKKFDHSAYQINYTENKNGELIEAMEIVTVYNYRGYNILFKGDKNDYGQYKSIAEKLIKSFEFTIPKHLIN</sequence>
<keyword evidence="8" id="KW-1133">Transmembrane helix</keyword>
<accession>Q4C0I8</accession>
<keyword evidence="8" id="KW-0472">Membrane</keyword>
<reference evidence="10" key="3">
    <citation type="submission" date="2016-12" db="EMBL/GenBank/DDBJ databases">
        <title>Annotation of the draft genome assembly of Crocosphaera watsonii WH 8501.</title>
        <authorList>
            <consortium name="US DOE Joint Genome Institute (JGI-ORNL)"/>
            <person name="Larimer F."/>
            <person name="Land M."/>
        </authorList>
    </citation>
    <scope>NUCLEOTIDE SEQUENCE</scope>
    <source>
        <strain evidence="10">WH 8501</strain>
    </source>
</reference>
<dbReference type="InterPro" id="IPR000719">
    <property type="entry name" value="Prot_kinase_dom"/>
</dbReference>
<dbReference type="CDD" id="cd14014">
    <property type="entry name" value="STKc_PknB_like"/>
    <property type="match status" value="1"/>
</dbReference>
<dbReference type="KEGG" id="cwa:CwatDRAFT_1955"/>
<keyword evidence="5 6" id="KW-0067">ATP-binding</keyword>
<feature type="transmembrane region" description="Helical" evidence="8">
    <location>
        <begin position="345"/>
        <end position="365"/>
    </location>
</feature>
<dbReference type="AlphaFoldDB" id="Q4C0I8"/>
<dbReference type="Proteomes" id="UP000003922">
    <property type="component" value="Unassembled WGS sequence"/>
</dbReference>
<evidence type="ECO:0000256" key="2">
    <source>
        <dbReference type="ARBA" id="ARBA00022679"/>
    </source>
</evidence>
<feature type="domain" description="Protein kinase" evidence="9">
    <location>
        <begin position="63"/>
        <end position="328"/>
    </location>
</feature>
<evidence type="ECO:0000256" key="8">
    <source>
        <dbReference type="SAM" id="Phobius"/>
    </source>
</evidence>